<dbReference type="AlphaFoldDB" id="A0A6A3K4G5"/>
<feature type="transmembrane region" description="Helical" evidence="1">
    <location>
        <begin position="178"/>
        <end position="198"/>
    </location>
</feature>
<proteinExistence type="predicted"/>
<dbReference type="EMBL" id="QXFU01001440">
    <property type="protein sequence ID" value="KAE9002376.1"/>
    <property type="molecule type" value="Genomic_DNA"/>
</dbReference>
<evidence type="ECO:0000313" key="3">
    <source>
        <dbReference type="Proteomes" id="UP000435112"/>
    </source>
</evidence>
<protein>
    <submittedName>
        <fullName evidence="2">Uncharacterized protein</fullName>
    </submittedName>
</protein>
<comment type="caution">
    <text evidence="2">The sequence shown here is derived from an EMBL/GenBank/DDBJ whole genome shotgun (WGS) entry which is preliminary data.</text>
</comment>
<evidence type="ECO:0000256" key="1">
    <source>
        <dbReference type="SAM" id="Phobius"/>
    </source>
</evidence>
<evidence type="ECO:0000313" key="2">
    <source>
        <dbReference type="EMBL" id="KAE9002376.1"/>
    </source>
</evidence>
<name>A0A6A3K4G5_9STRA</name>
<keyword evidence="1" id="KW-0472">Membrane</keyword>
<accession>A0A6A3K4G5</accession>
<keyword evidence="1" id="KW-1133">Transmembrane helix</keyword>
<reference evidence="2 3" key="1">
    <citation type="submission" date="2018-09" db="EMBL/GenBank/DDBJ databases">
        <title>Genomic investigation of the strawberry pathogen Phytophthora fragariae indicates pathogenicity is determined by transcriptional variation in three key races.</title>
        <authorList>
            <person name="Adams T.M."/>
            <person name="Armitage A.D."/>
            <person name="Sobczyk M.K."/>
            <person name="Bates H.J."/>
            <person name="Dunwell J.M."/>
            <person name="Nellist C.F."/>
            <person name="Harrison R.J."/>
        </authorList>
    </citation>
    <scope>NUCLEOTIDE SEQUENCE [LARGE SCALE GENOMIC DNA]</scope>
    <source>
        <strain evidence="2 3">SCRP324</strain>
    </source>
</reference>
<keyword evidence="1" id="KW-0812">Transmembrane</keyword>
<organism evidence="2 3">
    <name type="scientific">Phytophthora rubi</name>
    <dbReference type="NCBI Taxonomy" id="129364"/>
    <lineage>
        <taxon>Eukaryota</taxon>
        <taxon>Sar</taxon>
        <taxon>Stramenopiles</taxon>
        <taxon>Oomycota</taxon>
        <taxon>Peronosporomycetes</taxon>
        <taxon>Peronosporales</taxon>
        <taxon>Peronosporaceae</taxon>
        <taxon>Phytophthora</taxon>
    </lineage>
</organism>
<feature type="transmembrane region" description="Helical" evidence="1">
    <location>
        <begin position="59"/>
        <end position="81"/>
    </location>
</feature>
<feature type="transmembrane region" description="Helical" evidence="1">
    <location>
        <begin position="210"/>
        <end position="232"/>
    </location>
</feature>
<dbReference type="Proteomes" id="UP000435112">
    <property type="component" value="Unassembled WGS sequence"/>
</dbReference>
<gene>
    <name evidence="2" type="ORF">PR002_g17647</name>
</gene>
<sequence>MSGVVAEYMKYISPHEHGGDHGGTGFGAGGVGADVVHGGAVVVIVVESAFAPVASEVKYFVAVLGSLLVVASALEPMVLLVEPSVAEVAVVVVVVELPVVVVSAPEPMVLVVKPKVAEVAVVEVLMPPIVVVSALEQVVSWLETFVPILEQPIVVALAMARFITVASVISLLASVLEWFVAVVAGVEVLGPLLVVASAREPTVLVVERRVAVVMVVVAFVTVLELLVVVASALKLMVLVLVVEPRVAEVADVVAIVAILELLTRVMQASVALASELK</sequence>